<dbReference type="STRING" id="442899.SAMN05720591_13629"/>
<dbReference type="RefSeq" id="WP_089803433.1">
    <property type="nucleotide sequence ID" value="NZ_BJYE01000039.1"/>
</dbReference>
<dbReference type="OrthoDB" id="2973070at2"/>
<name>A0A511X4A0_9BACI</name>
<dbReference type="Proteomes" id="UP000321400">
    <property type="component" value="Unassembled WGS sequence"/>
</dbReference>
<accession>A0A511X4A0</accession>
<comment type="caution">
    <text evidence="1">The sequence shown here is derived from an EMBL/GenBank/DDBJ whole genome shotgun (WGS) entry which is preliminary data.</text>
</comment>
<reference evidence="1 2" key="1">
    <citation type="submission" date="2019-07" db="EMBL/GenBank/DDBJ databases">
        <title>Whole genome shotgun sequence of Halolactibacillus alkaliphilus NBRC 103919.</title>
        <authorList>
            <person name="Hosoyama A."/>
            <person name="Uohara A."/>
            <person name="Ohji S."/>
            <person name="Ichikawa N."/>
        </authorList>
    </citation>
    <scope>NUCLEOTIDE SEQUENCE [LARGE SCALE GENOMIC DNA]</scope>
    <source>
        <strain evidence="1 2">NBRC 103919</strain>
    </source>
</reference>
<evidence type="ECO:0008006" key="3">
    <source>
        <dbReference type="Google" id="ProtNLM"/>
    </source>
</evidence>
<keyword evidence="2" id="KW-1185">Reference proteome</keyword>
<protein>
    <recommendedName>
        <fullName evidence="3">Rpn family recombination-promoting nuclease/putative transposase</fullName>
    </recommendedName>
</protein>
<organism evidence="1 2">
    <name type="scientific">Halolactibacillus alkaliphilus</name>
    <dbReference type="NCBI Taxonomy" id="442899"/>
    <lineage>
        <taxon>Bacteria</taxon>
        <taxon>Bacillati</taxon>
        <taxon>Bacillota</taxon>
        <taxon>Bacilli</taxon>
        <taxon>Bacillales</taxon>
        <taxon>Bacillaceae</taxon>
        <taxon>Halolactibacillus</taxon>
    </lineage>
</organism>
<proteinExistence type="predicted"/>
<evidence type="ECO:0000313" key="2">
    <source>
        <dbReference type="Proteomes" id="UP000321400"/>
    </source>
</evidence>
<gene>
    <name evidence="1" type="ORF">HAL01_22380</name>
</gene>
<sequence>MSDTIQRKPMTLATVVNRLFCQSVSSSHRRLKYFLNSVLKDRLSGAIKEIAYIQVRERPGINPYLETQLHIKARSISQEHLDIYLFVKHEAYSNQFQLYENSSHYNQTMLNTPFQLIKKTYYIKLANFNLLQEYTHYHNVYSYKDMDTHTQLHDADELHYLELPKFNSTHLDSPLQLWMALFKYVLQGLQLDTPLPLALSTDDIIKESYELISKSHNYEEAIEQDKANRYGYDQKLLRLGKQSGEWSEKKKIIISMIKEGYNYQAILNVIDVTQEQLDQLVVDYYHCD</sequence>
<dbReference type="EMBL" id="BJYE01000039">
    <property type="protein sequence ID" value="GEN57774.1"/>
    <property type="molecule type" value="Genomic_DNA"/>
</dbReference>
<dbReference type="AlphaFoldDB" id="A0A511X4A0"/>
<dbReference type="Pfam" id="PF12784">
    <property type="entry name" value="PDDEXK_2"/>
    <property type="match status" value="1"/>
</dbReference>
<evidence type="ECO:0000313" key="1">
    <source>
        <dbReference type="EMBL" id="GEN57774.1"/>
    </source>
</evidence>